<feature type="region of interest" description="Disordered" evidence="1">
    <location>
        <begin position="1"/>
        <end position="109"/>
    </location>
</feature>
<dbReference type="AlphaFoldDB" id="A0AAV9UI50"/>
<proteinExistence type="predicted"/>
<sequence>MGLTDEWLRNMIPWRQSPSSGEPSTENGTEGSGTGILRAPPGLPGISNRSTSYLLSHRSHVPRNEATENQQDPEKHDDKDSGDKSSDGVDGGLDGANDDRAVHSGTQFS</sequence>
<keyword evidence="3" id="KW-1185">Reference proteome</keyword>
<accession>A0AAV9UI50</accession>
<evidence type="ECO:0000313" key="3">
    <source>
        <dbReference type="Proteomes" id="UP001375240"/>
    </source>
</evidence>
<gene>
    <name evidence="2" type="ORF">TWF696_008502</name>
</gene>
<name>A0AAV9UI50_9PEZI</name>
<feature type="compositionally biased region" description="Low complexity" evidence="1">
    <location>
        <begin position="19"/>
        <end position="29"/>
    </location>
</feature>
<organism evidence="2 3">
    <name type="scientific">Orbilia brochopaga</name>
    <dbReference type="NCBI Taxonomy" id="3140254"/>
    <lineage>
        <taxon>Eukaryota</taxon>
        <taxon>Fungi</taxon>
        <taxon>Dikarya</taxon>
        <taxon>Ascomycota</taxon>
        <taxon>Pezizomycotina</taxon>
        <taxon>Orbiliomycetes</taxon>
        <taxon>Orbiliales</taxon>
        <taxon>Orbiliaceae</taxon>
        <taxon>Orbilia</taxon>
    </lineage>
</organism>
<evidence type="ECO:0000256" key="1">
    <source>
        <dbReference type="SAM" id="MobiDB-lite"/>
    </source>
</evidence>
<feature type="compositionally biased region" description="Basic and acidic residues" evidence="1">
    <location>
        <begin position="62"/>
        <end position="87"/>
    </location>
</feature>
<dbReference type="EMBL" id="JAVHNQ010000007">
    <property type="protein sequence ID" value="KAK6341427.1"/>
    <property type="molecule type" value="Genomic_DNA"/>
</dbReference>
<dbReference type="Proteomes" id="UP001375240">
    <property type="component" value="Unassembled WGS sequence"/>
</dbReference>
<evidence type="ECO:0000313" key="2">
    <source>
        <dbReference type="EMBL" id="KAK6341427.1"/>
    </source>
</evidence>
<comment type="caution">
    <text evidence="2">The sequence shown here is derived from an EMBL/GenBank/DDBJ whole genome shotgun (WGS) entry which is preliminary data.</text>
</comment>
<reference evidence="2 3" key="1">
    <citation type="submission" date="2019-10" db="EMBL/GenBank/DDBJ databases">
        <authorList>
            <person name="Palmer J.M."/>
        </authorList>
    </citation>
    <scope>NUCLEOTIDE SEQUENCE [LARGE SCALE GENOMIC DNA]</scope>
    <source>
        <strain evidence="2 3">TWF696</strain>
    </source>
</reference>
<protein>
    <submittedName>
        <fullName evidence="2">Uncharacterized protein</fullName>
    </submittedName>
</protein>